<proteinExistence type="predicted"/>
<dbReference type="PANTHER" id="PTHR43557:SF4">
    <property type="entry name" value="APOPTOSIS-INDUCING FACTOR 1, MITOCHONDRIAL"/>
    <property type="match status" value="1"/>
</dbReference>
<evidence type="ECO:0000256" key="2">
    <source>
        <dbReference type="ARBA" id="ARBA00022827"/>
    </source>
</evidence>
<dbReference type="Gene3D" id="3.50.50.60">
    <property type="entry name" value="FAD/NAD(P)-binding domain"/>
    <property type="match status" value="1"/>
</dbReference>
<keyword evidence="2" id="KW-0274">FAD</keyword>
<evidence type="ECO:0000256" key="3">
    <source>
        <dbReference type="ARBA" id="ARBA00023002"/>
    </source>
</evidence>
<evidence type="ECO:0008006" key="6">
    <source>
        <dbReference type="Google" id="ProtNLM"/>
    </source>
</evidence>
<gene>
    <name evidence="4" type="ORF">DAPPUDRAFT_327425</name>
</gene>
<dbReference type="AlphaFoldDB" id="E9HAQ5"/>
<keyword evidence="5" id="KW-1185">Reference proteome</keyword>
<dbReference type="KEGG" id="dpx:DAPPUDRAFT_327425"/>
<organism evidence="4 5">
    <name type="scientific">Daphnia pulex</name>
    <name type="common">Water flea</name>
    <dbReference type="NCBI Taxonomy" id="6669"/>
    <lineage>
        <taxon>Eukaryota</taxon>
        <taxon>Metazoa</taxon>
        <taxon>Ecdysozoa</taxon>
        <taxon>Arthropoda</taxon>
        <taxon>Crustacea</taxon>
        <taxon>Branchiopoda</taxon>
        <taxon>Diplostraca</taxon>
        <taxon>Cladocera</taxon>
        <taxon>Anomopoda</taxon>
        <taxon>Daphniidae</taxon>
        <taxon>Daphnia</taxon>
    </lineage>
</organism>
<dbReference type="SUPFAM" id="SSF51905">
    <property type="entry name" value="FAD/NAD(P)-binding domain"/>
    <property type="match status" value="1"/>
</dbReference>
<dbReference type="PhylomeDB" id="E9HAQ5"/>
<reference evidence="4 5" key="1">
    <citation type="journal article" date="2011" name="Science">
        <title>The ecoresponsive genome of Daphnia pulex.</title>
        <authorList>
            <person name="Colbourne J.K."/>
            <person name="Pfrender M.E."/>
            <person name="Gilbert D."/>
            <person name="Thomas W.K."/>
            <person name="Tucker A."/>
            <person name="Oakley T.H."/>
            <person name="Tokishita S."/>
            <person name="Aerts A."/>
            <person name="Arnold G.J."/>
            <person name="Basu M.K."/>
            <person name="Bauer D.J."/>
            <person name="Caceres C.E."/>
            <person name="Carmel L."/>
            <person name="Casola C."/>
            <person name="Choi J.H."/>
            <person name="Detter J.C."/>
            <person name="Dong Q."/>
            <person name="Dusheyko S."/>
            <person name="Eads B.D."/>
            <person name="Frohlich T."/>
            <person name="Geiler-Samerotte K.A."/>
            <person name="Gerlach D."/>
            <person name="Hatcher P."/>
            <person name="Jogdeo S."/>
            <person name="Krijgsveld J."/>
            <person name="Kriventseva E.V."/>
            <person name="Kultz D."/>
            <person name="Laforsch C."/>
            <person name="Lindquist E."/>
            <person name="Lopez J."/>
            <person name="Manak J.R."/>
            <person name="Muller J."/>
            <person name="Pangilinan J."/>
            <person name="Patwardhan R.P."/>
            <person name="Pitluck S."/>
            <person name="Pritham E.J."/>
            <person name="Rechtsteiner A."/>
            <person name="Rho M."/>
            <person name="Rogozin I.B."/>
            <person name="Sakarya O."/>
            <person name="Salamov A."/>
            <person name="Schaack S."/>
            <person name="Shapiro H."/>
            <person name="Shiga Y."/>
            <person name="Skalitzky C."/>
            <person name="Smith Z."/>
            <person name="Souvorov A."/>
            <person name="Sung W."/>
            <person name="Tang Z."/>
            <person name="Tsuchiya D."/>
            <person name="Tu H."/>
            <person name="Vos H."/>
            <person name="Wang M."/>
            <person name="Wolf Y.I."/>
            <person name="Yamagata H."/>
            <person name="Yamada T."/>
            <person name="Ye Y."/>
            <person name="Shaw J.R."/>
            <person name="Andrews J."/>
            <person name="Crease T.J."/>
            <person name="Tang H."/>
            <person name="Lucas S.M."/>
            <person name="Robertson H.M."/>
            <person name="Bork P."/>
            <person name="Koonin E.V."/>
            <person name="Zdobnov E.M."/>
            <person name="Grigoriev I.V."/>
            <person name="Lynch M."/>
            <person name="Boore J.L."/>
        </authorList>
    </citation>
    <scope>NUCLEOTIDE SEQUENCE [LARGE SCALE GENOMIC DNA]</scope>
</reference>
<name>E9HAQ5_DAPPU</name>
<dbReference type="InParanoid" id="E9HAQ5"/>
<accession>E9HAQ5</accession>
<dbReference type="HOGENOM" id="CLU_1662586_0_0_1"/>
<protein>
    <recommendedName>
        <fullName evidence="6">FAD/NAD(P)-binding domain-containing protein</fullName>
    </recommendedName>
</protein>
<dbReference type="eggNOG" id="KOG1346">
    <property type="taxonomic scope" value="Eukaryota"/>
</dbReference>
<evidence type="ECO:0000256" key="1">
    <source>
        <dbReference type="ARBA" id="ARBA00022630"/>
    </source>
</evidence>
<evidence type="ECO:0000313" key="5">
    <source>
        <dbReference type="Proteomes" id="UP000000305"/>
    </source>
</evidence>
<evidence type="ECO:0000313" key="4">
    <source>
        <dbReference type="EMBL" id="EFX71224.1"/>
    </source>
</evidence>
<dbReference type="OrthoDB" id="6029at2759"/>
<dbReference type="Proteomes" id="UP000000305">
    <property type="component" value="Unassembled WGS sequence"/>
</dbReference>
<dbReference type="EMBL" id="GL732612">
    <property type="protein sequence ID" value="EFX71224.1"/>
    <property type="molecule type" value="Genomic_DNA"/>
</dbReference>
<keyword evidence="3" id="KW-0560">Oxidoreductase</keyword>
<dbReference type="InterPro" id="IPR050446">
    <property type="entry name" value="FAD-oxidoreductase/Apoptosis"/>
</dbReference>
<dbReference type="STRING" id="6669.E9HAQ5"/>
<keyword evidence="1" id="KW-0285">Flavoprotein</keyword>
<dbReference type="PANTHER" id="PTHR43557">
    <property type="entry name" value="APOPTOSIS-INDUCING FACTOR 1"/>
    <property type="match status" value="1"/>
</dbReference>
<dbReference type="InterPro" id="IPR036188">
    <property type="entry name" value="FAD/NAD-bd_sf"/>
</dbReference>
<dbReference type="GO" id="GO:0016491">
    <property type="term" value="F:oxidoreductase activity"/>
    <property type="evidence" value="ECO:0007669"/>
    <property type="project" value="UniProtKB-KW"/>
</dbReference>
<sequence>MVKSKTDHIVAAVGLNTNTDLAVASDLEIDSNFGGYRVNAELEARPHVRLAGDAAFFCDSKLGRHRMKHHHHAVVSGQLAGEKNTGNETWMNNCSALSPSAFFVVLLVRNRCRAVAVCRIVEGWVDHWCTHVSWVWRIPKQHAAALLHNDNIRTHRLLH</sequence>